<dbReference type="Proteomes" id="UP001258315">
    <property type="component" value="Unassembled WGS sequence"/>
</dbReference>
<accession>A0ABU3GND5</accession>
<organism evidence="4 5">
    <name type="scientific">Mucilaginibacter terrae</name>
    <dbReference type="NCBI Taxonomy" id="1955052"/>
    <lineage>
        <taxon>Bacteria</taxon>
        <taxon>Pseudomonadati</taxon>
        <taxon>Bacteroidota</taxon>
        <taxon>Sphingobacteriia</taxon>
        <taxon>Sphingobacteriales</taxon>
        <taxon>Sphingobacteriaceae</taxon>
        <taxon>Mucilaginibacter</taxon>
    </lineage>
</organism>
<keyword evidence="5" id="KW-1185">Reference proteome</keyword>
<dbReference type="GO" id="GO:0032259">
    <property type="term" value="P:methylation"/>
    <property type="evidence" value="ECO:0007669"/>
    <property type="project" value="UniProtKB-KW"/>
</dbReference>
<dbReference type="InterPro" id="IPR001650">
    <property type="entry name" value="Helicase_C-like"/>
</dbReference>
<dbReference type="PROSITE" id="PS51192">
    <property type="entry name" value="HELICASE_ATP_BIND_1"/>
    <property type="match status" value="1"/>
</dbReference>
<proteinExistence type="predicted"/>
<reference evidence="5" key="1">
    <citation type="submission" date="2023-07" db="EMBL/GenBank/DDBJ databases">
        <title>Functional and genomic diversity of the sorghum phyllosphere microbiome.</title>
        <authorList>
            <person name="Shade A."/>
        </authorList>
    </citation>
    <scope>NUCLEOTIDE SEQUENCE [LARGE SCALE GENOMIC DNA]</scope>
    <source>
        <strain evidence="5">SORGH_AS_0422</strain>
    </source>
</reference>
<feature type="domain" description="Helicase C-terminal" evidence="3">
    <location>
        <begin position="664"/>
        <end position="832"/>
    </location>
</feature>
<dbReference type="Gene3D" id="3.40.50.300">
    <property type="entry name" value="P-loop containing nucleotide triphosphate hydrolases"/>
    <property type="match status" value="2"/>
</dbReference>
<sequence length="1115" mass="126777">MVDIAVIGAATGLSENEVVNALEKQILLDPATGTWKTTDDYLSGNVVAKLAVAEEVAKGEPENLQLARSLAAIRRVQPERIPFDPEDFNLGERWVPVAYYERFASHLFQLETHINYFRSVDSFKVTYRLGNTITNEEFAVTPRESDKIRGNALLEHALENTTPHITYPVKNGDSTVRVPDTEAIQTAHRKIEMIRERYQEWLRELPNADKLALEKIYNDTFNCYVLREFDGSHLTFPGLDLKALKIDDLYDSQKNAAWRVIQNRGALIDHEVGLGKTLTMFIAAMEMVRLGICQKPMILALKANIAQITETFRLAYPKAKILAPSEADFEPARRERIFHEVKNNHWDCIIITHDQFGKIPQSPAIQKQILQSELDGLTRDLATLESLGGEVSRTMLKGLEIRKANLEARLGGVLYAIENRQDTGINFQEMNVGHLFVDESHKFKNLTFTTRHNRVAGLGNQAGSQKALNMLFAVRTLQERFNSDLCVTFLSGTPISNSLTELYLIFKYLRPNELEKQQISSFDAWAAVYARKTVDFEFTVTNVIKAKERFRHFIKLPELALFYNQITDYKTAKHIKLDKPVTEELLVNIPPTPQQQDFIKRLMQFAKTGDGTVLGRRPLNRDEEKGRMLLATNYAKKMAVDMRLIDAEQYGDHPGNKISVCARNVAAIYGESQEHRGTQIIFSDIGTPRPDGFNVYDALRDKLVAEFNIPAVQIAFIHQWEGKKRKELFKLMNSGMIRVLIGSTEKAGTGLNVQERIVAMHHLDIPWKPSELEQRDGRGARQGNWLAKMFFGNKVRTFIYAVEQSLDNYKFNLLKNKQHFITQMKSNELSLRKLDEGAMDEQSGMNFSEYIAILSGDTTLLEKTRVEKKIAVLEADRSAHHREVARSRYLLEDLEKKEKSTSSTLEMVRTDAAMYAKALQHNADGVKLNPVVLKDMPGTDAVAVGQKLISLYKNYEPENYEAPQLLIGELYGFKLFVRRQYTLDDAFSGTATQLYAESPATGIKYMQNSGAPTLDNPKLAARYFLNAIDRVTGMAEKYEKELGRIREEIPQVQELTTKTFTKEFELTTLKAELAGLEDQINQNIREREKAAKAETMPELEEQPEMVIEVPSSLKR</sequence>
<dbReference type="InterPro" id="IPR052933">
    <property type="entry name" value="DNA_Protect_Modify"/>
</dbReference>
<dbReference type="GO" id="GO:0008168">
    <property type="term" value="F:methyltransferase activity"/>
    <property type="evidence" value="ECO:0007669"/>
    <property type="project" value="UniProtKB-KW"/>
</dbReference>
<evidence type="ECO:0000259" key="3">
    <source>
        <dbReference type="PROSITE" id="PS51194"/>
    </source>
</evidence>
<feature type="region of interest" description="Disordered" evidence="1">
    <location>
        <begin position="1088"/>
        <end position="1115"/>
    </location>
</feature>
<dbReference type="SMART" id="SM00490">
    <property type="entry name" value="HELICc"/>
    <property type="match status" value="1"/>
</dbReference>
<dbReference type="PANTHER" id="PTHR41313:SF1">
    <property type="entry name" value="DNA METHYLASE ADENINE-SPECIFIC DOMAIN-CONTAINING PROTEIN"/>
    <property type="match status" value="1"/>
</dbReference>
<evidence type="ECO:0000259" key="2">
    <source>
        <dbReference type="PROSITE" id="PS51192"/>
    </source>
</evidence>
<name>A0ABU3GND5_9SPHI</name>
<dbReference type="InterPro" id="IPR027417">
    <property type="entry name" value="P-loop_NTPase"/>
</dbReference>
<dbReference type="InterPro" id="IPR014001">
    <property type="entry name" value="Helicase_ATP-bd"/>
</dbReference>
<keyword evidence="4" id="KW-0808">Transferase</keyword>
<gene>
    <name evidence="4" type="ORF">QE417_000360</name>
</gene>
<evidence type="ECO:0000313" key="4">
    <source>
        <dbReference type="EMBL" id="MDT3401288.1"/>
    </source>
</evidence>
<comment type="caution">
    <text evidence="4">The sequence shown here is derived from an EMBL/GenBank/DDBJ whole genome shotgun (WGS) entry which is preliminary data.</text>
</comment>
<feature type="domain" description="Helicase ATP-binding" evidence="2">
    <location>
        <begin position="257"/>
        <end position="512"/>
    </location>
</feature>
<dbReference type="SUPFAM" id="SSF52540">
    <property type="entry name" value="P-loop containing nucleoside triphosphate hydrolases"/>
    <property type="match status" value="2"/>
</dbReference>
<evidence type="ECO:0000256" key="1">
    <source>
        <dbReference type="SAM" id="MobiDB-lite"/>
    </source>
</evidence>
<dbReference type="PROSITE" id="PS51194">
    <property type="entry name" value="HELICASE_CTER"/>
    <property type="match status" value="1"/>
</dbReference>
<keyword evidence="4" id="KW-0489">Methyltransferase</keyword>
<dbReference type="SMART" id="SM00487">
    <property type="entry name" value="DEXDc"/>
    <property type="match status" value="1"/>
</dbReference>
<dbReference type="Pfam" id="PF00271">
    <property type="entry name" value="Helicase_C"/>
    <property type="match status" value="1"/>
</dbReference>
<dbReference type="EMBL" id="JAVLVU010000001">
    <property type="protein sequence ID" value="MDT3401288.1"/>
    <property type="molecule type" value="Genomic_DNA"/>
</dbReference>
<dbReference type="PANTHER" id="PTHR41313">
    <property type="entry name" value="ADENINE-SPECIFIC METHYLTRANSFERASE"/>
    <property type="match status" value="1"/>
</dbReference>
<evidence type="ECO:0000313" key="5">
    <source>
        <dbReference type="Proteomes" id="UP001258315"/>
    </source>
</evidence>
<protein>
    <submittedName>
        <fullName evidence="4">N12 class adenine-specific DNA methylase</fullName>
    </submittedName>
</protein>